<sequence length="395" mass="43315">MSKIKACQARKILDSRGDWTIESEVTLESGVSASASVPQGKSTGSREAISLPAAQALINVDTRINEVLKGMEVRDQGGIDRKMLELDATHNKSNLGANAILSISLATARAAAQEAGSPLWSHLRNLYGDKIDHKAPRLFANCINGGVHAGSGLELQEYVVVPKFDTIRESVDFVTEFYKKLGEILAEAFGPTATEVGDEGGFTPYMTDSIAPLQYMKQALSELGAENKAELGIDAAASNIKRSSDELNKWYREMRDKYNLFYIEDPFGENNMDNFVTLAREFGGRPMIIGDDLTTTDSREIEKAALADAINGVVIKYNQIGTLTETFEAIRTAKKHKLFLIVSHRSGETDDAFIADLAWAVAADGIKLGAPTRGERVAKYNRLLEIEENRPFTKF</sequence>
<dbReference type="Gene3D" id="3.20.20.120">
    <property type="entry name" value="Enolase-like C-terminal domain"/>
    <property type="match status" value="1"/>
</dbReference>
<dbReference type="PROSITE" id="PS00164">
    <property type="entry name" value="ENOLASE"/>
    <property type="match status" value="1"/>
</dbReference>
<feature type="binding site" evidence="11">
    <location>
        <position position="157"/>
    </location>
    <ligand>
        <name>substrate</name>
    </ligand>
</feature>
<evidence type="ECO:0000256" key="2">
    <source>
        <dbReference type="ARBA" id="ARBA00009604"/>
    </source>
</evidence>
<evidence type="ECO:0000259" key="14">
    <source>
        <dbReference type="SMART" id="SM01193"/>
    </source>
</evidence>
<dbReference type="SUPFAM" id="SSF51604">
    <property type="entry name" value="Enolase C-terminal domain-like"/>
    <property type="match status" value="1"/>
</dbReference>
<dbReference type="InterPro" id="IPR000941">
    <property type="entry name" value="Enolase"/>
</dbReference>
<feature type="binding site" evidence="11">
    <location>
        <position position="264"/>
    </location>
    <ligand>
        <name>substrate</name>
    </ligand>
</feature>
<dbReference type="SMART" id="SM01193">
    <property type="entry name" value="Enolase_N"/>
    <property type="match status" value="1"/>
</dbReference>
<dbReference type="GO" id="GO:0000287">
    <property type="term" value="F:magnesium ion binding"/>
    <property type="evidence" value="ECO:0007669"/>
    <property type="project" value="UniProtKB-UniRule"/>
</dbReference>
<feature type="domain" description="Enolase C-terminal TIM barrel" evidence="13">
    <location>
        <begin position="132"/>
        <end position="395"/>
    </location>
</feature>
<dbReference type="Gene3D" id="3.30.390.10">
    <property type="entry name" value="Enolase-like, N-terminal domain"/>
    <property type="match status" value="1"/>
</dbReference>
<dbReference type="GO" id="GO:0004634">
    <property type="term" value="F:phosphopyruvate hydratase activity"/>
    <property type="evidence" value="ECO:0007669"/>
    <property type="project" value="UniProtKB-UniRule"/>
</dbReference>
<evidence type="ECO:0000313" key="15">
    <source>
        <dbReference type="EMBL" id="OHA91110.1"/>
    </source>
</evidence>
<evidence type="ECO:0000256" key="5">
    <source>
        <dbReference type="ARBA" id="ARBA00022525"/>
    </source>
</evidence>
<dbReference type="PRINTS" id="PR00148">
    <property type="entry name" value="ENOLASE"/>
</dbReference>
<dbReference type="GO" id="GO:0009986">
    <property type="term" value="C:cell surface"/>
    <property type="evidence" value="ECO:0007669"/>
    <property type="project" value="UniProtKB-SubCell"/>
</dbReference>
<evidence type="ECO:0000256" key="1">
    <source>
        <dbReference type="ARBA" id="ARBA00005031"/>
    </source>
</evidence>
<evidence type="ECO:0000259" key="13">
    <source>
        <dbReference type="SMART" id="SM01192"/>
    </source>
</evidence>
<dbReference type="InterPro" id="IPR020809">
    <property type="entry name" value="Enolase_CS"/>
</dbReference>
<comment type="cofactor">
    <cofactor evidence="12">
        <name>Mg(2+)</name>
        <dbReference type="ChEBI" id="CHEBI:18420"/>
    </cofactor>
    <text evidence="12">Mg(2+) is required for catalysis and for stabilizing the dimer.</text>
</comment>
<feature type="binding site" evidence="9">
    <location>
        <position position="346"/>
    </location>
    <ligand>
        <name>(2R)-2-phosphoglycerate</name>
        <dbReference type="ChEBI" id="CHEBI:58289"/>
    </ligand>
</feature>
<feature type="binding site" evidence="9">
    <location>
        <position position="316"/>
    </location>
    <ligand>
        <name>(2R)-2-phosphoglycerate</name>
        <dbReference type="ChEBI" id="CHEBI:58289"/>
    </ligand>
</feature>
<evidence type="ECO:0000256" key="7">
    <source>
        <dbReference type="ARBA" id="ARBA00023152"/>
    </source>
</evidence>
<name>A0A1G2T1F1_9BACT</name>
<feature type="binding site" evidence="11">
    <location>
        <begin position="343"/>
        <end position="346"/>
    </location>
    <ligand>
        <name>substrate</name>
    </ligand>
</feature>
<feature type="binding site" evidence="11">
    <location>
        <position position="148"/>
    </location>
    <ligand>
        <name>substrate</name>
    </ligand>
</feature>
<dbReference type="EC" id="4.2.1.11" evidence="3 9"/>
<dbReference type="Proteomes" id="UP000177746">
    <property type="component" value="Unassembled WGS sequence"/>
</dbReference>
<feature type="binding site" evidence="11">
    <location>
        <position position="367"/>
    </location>
    <ligand>
        <name>substrate</name>
    </ligand>
</feature>
<evidence type="ECO:0000256" key="3">
    <source>
        <dbReference type="ARBA" id="ARBA00012058"/>
    </source>
</evidence>
<keyword evidence="9" id="KW-0963">Cytoplasm</keyword>
<evidence type="ECO:0000256" key="12">
    <source>
        <dbReference type="PIRSR" id="PIRSR001400-3"/>
    </source>
</evidence>
<feature type="binding site" evidence="9 12">
    <location>
        <position position="291"/>
    </location>
    <ligand>
        <name>Mg(2+)</name>
        <dbReference type="ChEBI" id="CHEBI:18420"/>
    </ligand>
</feature>
<evidence type="ECO:0000256" key="4">
    <source>
        <dbReference type="ARBA" id="ARBA00017068"/>
    </source>
</evidence>
<dbReference type="EMBL" id="MHVI01000019">
    <property type="protein sequence ID" value="OHA91110.1"/>
    <property type="molecule type" value="Genomic_DNA"/>
</dbReference>
<feature type="binding site" evidence="9">
    <location>
        <position position="345"/>
    </location>
    <ligand>
        <name>(2R)-2-phosphoglycerate</name>
        <dbReference type="ChEBI" id="CHEBI:58289"/>
    </ligand>
</feature>
<evidence type="ECO:0000256" key="6">
    <source>
        <dbReference type="ARBA" id="ARBA00022842"/>
    </source>
</evidence>
<dbReference type="SUPFAM" id="SSF54826">
    <property type="entry name" value="Enolase N-terminal domain-like"/>
    <property type="match status" value="1"/>
</dbReference>
<dbReference type="PIRSF" id="PIRSF001400">
    <property type="entry name" value="Enolase"/>
    <property type="match status" value="1"/>
</dbReference>
<keyword evidence="8 9" id="KW-0456">Lyase</keyword>
<comment type="cofactor">
    <cofactor evidence="9">
        <name>Mg(2+)</name>
        <dbReference type="ChEBI" id="CHEBI:18420"/>
    </cofactor>
    <text evidence="9">Binds a second Mg(2+) ion via substrate during catalysis.</text>
</comment>
<dbReference type="InterPro" id="IPR020811">
    <property type="entry name" value="Enolase_N"/>
</dbReference>
<evidence type="ECO:0000256" key="8">
    <source>
        <dbReference type="ARBA" id="ARBA00023239"/>
    </source>
</evidence>
<dbReference type="GO" id="GO:0000015">
    <property type="term" value="C:phosphopyruvate hydratase complex"/>
    <property type="evidence" value="ECO:0007669"/>
    <property type="project" value="InterPro"/>
</dbReference>
<dbReference type="AlphaFoldDB" id="A0A1G2T1F1"/>
<evidence type="ECO:0000313" key="16">
    <source>
        <dbReference type="Proteomes" id="UP000177746"/>
    </source>
</evidence>
<gene>
    <name evidence="9" type="primary">eno</name>
    <name evidence="15" type="ORF">A2665_02865</name>
</gene>
<feature type="binding site" evidence="9">
    <location>
        <position position="367"/>
    </location>
    <ligand>
        <name>(2R)-2-phosphoglycerate</name>
        <dbReference type="ChEBI" id="CHEBI:58289"/>
    </ligand>
</feature>
<reference evidence="15 16" key="1">
    <citation type="journal article" date="2016" name="Nat. Commun.">
        <title>Thousands of microbial genomes shed light on interconnected biogeochemical processes in an aquifer system.</title>
        <authorList>
            <person name="Anantharaman K."/>
            <person name="Brown C.T."/>
            <person name="Hug L.A."/>
            <person name="Sharon I."/>
            <person name="Castelle C.J."/>
            <person name="Probst A.J."/>
            <person name="Thomas B.C."/>
            <person name="Singh A."/>
            <person name="Wilkins M.J."/>
            <person name="Karaoz U."/>
            <person name="Brodie E.L."/>
            <person name="Williams K.H."/>
            <person name="Hubbard S.S."/>
            <person name="Banfield J.F."/>
        </authorList>
    </citation>
    <scope>NUCLEOTIDE SEQUENCE [LARGE SCALE GENOMIC DNA]</scope>
</reference>
<keyword evidence="6 9" id="KW-0460">Magnesium</keyword>
<comment type="similarity">
    <text evidence="2 9">Belongs to the enolase family.</text>
</comment>
<dbReference type="GO" id="GO:0006096">
    <property type="term" value="P:glycolytic process"/>
    <property type="evidence" value="ECO:0007669"/>
    <property type="project" value="UniProtKB-UniRule"/>
</dbReference>
<comment type="subcellular location">
    <subcellularLocation>
        <location evidence="9">Cytoplasm</location>
    </subcellularLocation>
    <subcellularLocation>
        <location evidence="9">Secreted</location>
    </subcellularLocation>
    <subcellularLocation>
        <location evidence="9">Cell surface</location>
    </subcellularLocation>
    <text evidence="9">Fractions of enolase are present in both the cytoplasm and on the cell surface.</text>
</comment>
<comment type="caution">
    <text evidence="15">The sequence shown here is derived from an EMBL/GenBank/DDBJ whole genome shotgun (WGS) entry which is preliminary data.</text>
</comment>
<dbReference type="PANTHER" id="PTHR11902">
    <property type="entry name" value="ENOLASE"/>
    <property type="match status" value="1"/>
</dbReference>
<evidence type="ECO:0000256" key="11">
    <source>
        <dbReference type="PIRSR" id="PIRSR001400-2"/>
    </source>
</evidence>
<dbReference type="SFLD" id="SFLDS00001">
    <property type="entry name" value="Enolase"/>
    <property type="match status" value="1"/>
</dbReference>
<dbReference type="Pfam" id="PF00113">
    <property type="entry name" value="Enolase_C"/>
    <property type="match status" value="1"/>
</dbReference>
<dbReference type="UniPathway" id="UPA00109">
    <property type="reaction ID" value="UER00187"/>
</dbReference>
<feature type="active site" description="Proton donor" evidence="9 10">
    <location>
        <position position="199"/>
    </location>
</feature>
<feature type="active site" description="Proton acceptor" evidence="9 10">
    <location>
        <position position="316"/>
    </location>
</feature>
<dbReference type="InterPro" id="IPR036849">
    <property type="entry name" value="Enolase-like_C_sf"/>
</dbReference>
<comment type="pathway">
    <text evidence="1 9">Carbohydrate degradation; glycolysis; pyruvate from D-glyceraldehyde 3-phosphate: step 4/5.</text>
</comment>
<feature type="binding site" evidence="9 12">
    <location>
        <position position="264"/>
    </location>
    <ligand>
        <name>Mg(2+)</name>
        <dbReference type="ChEBI" id="CHEBI:18420"/>
    </ligand>
</feature>
<dbReference type="InterPro" id="IPR029017">
    <property type="entry name" value="Enolase-like_N"/>
</dbReference>
<feature type="binding site" evidence="11">
    <location>
        <position position="291"/>
    </location>
    <ligand>
        <name>substrate</name>
    </ligand>
</feature>
<evidence type="ECO:0000256" key="9">
    <source>
        <dbReference type="HAMAP-Rule" id="MF_00318"/>
    </source>
</evidence>
<dbReference type="Pfam" id="PF03952">
    <property type="entry name" value="Enolase_N"/>
    <property type="match status" value="1"/>
</dbReference>
<evidence type="ECO:0000256" key="10">
    <source>
        <dbReference type="PIRSR" id="PIRSR001400-1"/>
    </source>
</evidence>
<comment type="catalytic activity">
    <reaction evidence="9">
        <text>(2R)-2-phosphoglycerate = phosphoenolpyruvate + H2O</text>
        <dbReference type="Rhea" id="RHEA:10164"/>
        <dbReference type="ChEBI" id="CHEBI:15377"/>
        <dbReference type="ChEBI" id="CHEBI:58289"/>
        <dbReference type="ChEBI" id="CHEBI:58702"/>
        <dbReference type="EC" id="4.2.1.11"/>
    </reaction>
</comment>
<accession>A0A1G2T1F1</accession>
<keyword evidence="5 9" id="KW-0964">Secreted</keyword>
<organism evidence="15 16">
    <name type="scientific">Candidatus Zambryskibacteria bacterium RIFCSPHIGHO2_01_FULL_46_30</name>
    <dbReference type="NCBI Taxonomy" id="1802739"/>
    <lineage>
        <taxon>Bacteria</taxon>
        <taxon>Candidatus Zambryskiibacteriota</taxon>
    </lineage>
</organism>
<protein>
    <recommendedName>
        <fullName evidence="4 9">Enolase</fullName>
        <ecNumber evidence="3 9">4.2.1.11</ecNumber>
    </recommendedName>
    <alternativeName>
        <fullName evidence="9">2-phospho-D-glycerate hydro-lyase</fullName>
    </alternativeName>
    <alternativeName>
        <fullName evidence="9">2-phosphoglycerate dehydratase</fullName>
    </alternativeName>
</protein>
<feature type="domain" description="Enolase N-terminal" evidence="14">
    <location>
        <begin position="4"/>
        <end position="123"/>
    </location>
</feature>
<comment type="function">
    <text evidence="9">Catalyzes the reversible conversion of 2-phosphoglycerate (2-PG) into phosphoenolpyruvate (PEP). It is essential for the degradation of carbohydrates via glycolysis.</text>
</comment>
<dbReference type="SMART" id="SM01192">
    <property type="entry name" value="Enolase_C"/>
    <property type="match status" value="1"/>
</dbReference>
<proteinExistence type="inferred from homology"/>
<dbReference type="HAMAP" id="MF_00318">
    <property type="entry name" value="Enolase"/>
    <property type="match status" value="1"/>
</dbReference>
<feature type="binding site" evidence="9 12">
    <location>
        <position position="234"/>
    </location>
    <ligand>
        <name>Mg(2+)</name>
        <dbReference type="ChEBI" id="CHEBI:18420"/>
    </ligand>
</feature>
<dbReference type="PANTHER" id="PTHR11902:SF1">
    <property type="entry name" value="ENOLASE"/>
    <property type="match status" value="1"/>
</dbReference>
<feature type="binding site" evidence="9">
    <location>
        <position position="156"/>
    </location>
    <ligand>
        <name>(2R)-2-phosphoglycerate</name>
        <dbReference type="ChEBI" id="CHEBI:58289"/>
    </ligand>
</feature>
<keyword evidence="7 9" id="KW-0324">Glycolysis</keyword>
<keyword evidence="9 12" id="KW-0479">Metal-binding</keyword>
<dbReference type="InterPro" id="IPR020810">
    <property type="entry name" value="Enolase_C"/>
</dbReference>
<dbReference type="GO" id="GO:0005576">
    <property type="term" value="C:extracellular region"/>
    <property type="evidence" value="ECO:0007669"/>
    <property type="project" value="UniProtKB-SubCell"/>
</dbReference>